<dbReference type="InterPro" id="IPR008731">
    <property type="entry name" value="PTS_EIN"/>
</dbReference>
<organism evidence="19">
    <name type="scientific">Leptolyngbya sp. NK1-12</name>
    <dbReference type="NCBI Taxonomy" id="2547451"/>
    <lineage>
        <taxon>Bacteria</taxon>
        <taxon>Bacillati</taxon>
        <taxon>Cyanobacteriota</taxon>
        <taxon>Cyanophyceae</taxon>
        <taxon>Leptolyngbyales</taxon>
        <taxon>Leptolyngbyaceae</taxon>
        <taxon>Leptolyngbya group</taxon>
        <taxon>Leptolyngbya</taxon>
    </lineage>
</organism>
<dbReference type="FunFam" id="2.70.70.10:FF:000001">
    <property type="entry name" value="PTS system glucose-specific IIA component"/>
    <property type="match status" value="1"/>
</dbReference>
<dbReference type="EC" id="2.7.3.9" evidence="6"/>
<evidence type="ECO:0000313" key="19">
    <source>
        <dbReference type="EMBL" id="WNZ25127.1"/>
    </source>
</evidence>
<dbReference type="InterPro" id="IPR006318">
    <property type="entry name" value="PTS_EI-like"/>
</dbReference>
<protein>
    <recommendedName>
        <fullName evidence="7">Phosphocarrier protein HPr</fullName>
        <ecNumber evidence="6">2.7.3.9</ecNumber>
    </recommendedName>
</protein>
<evidence type="ECO:0000256" key="14">
    <source>
        <dbReference type="ARBA" id="ARBA00022777"/>
    </source>
</evidence>
<dbReference type="CDD" id="cd00367">
    <property type="entry name" value="PTS-HPr_like"/>
    <property type="match status" value="1"/>
</dbReference>
<dbReference type="PROSITE" id="PS51093">
    <property type="entry name" value="PTS_EIIA_TYPE_1"/>
    <property type="match status" value="1"/>
</dbReference>
<dbReference type="SUPFAM" id="SSF51621">
    <property type="entry name" value="Phosphoenolpyruvate/pyruvate domain"/>
    <property type="match status" value="1"/>
</dbReference>
<name>A0AA97ALY3_9CYAN</name>
<evidence type="ECO:0000256" key="1">
    <source>
        <dbReference type="ARBA" id="ARBA00000683"/>
    </source>
</evidence>
<comment type="similarity">
    <text evidence="5">Belongs to the PEP-utilizing enzyme family.</text>
</comment>
<dbReference type="RefSeq" id="WP_316431256.1">
    <property type="nucleotide sequence ID" value="NZ_CP053586.1"/>
</dbReference>
<dbReference type="InterPro" id="IPR008279">
    <property type="entry name" value="PEP-util_enz_mobile_dom"/>
</dbReference>
<dbReference type="InterPro" id="IPR001020">
    <property type="entry name" value="PTS_HPr_His_P_site"/>
</dbReference>
<dbReference type="NCBIfam" id="TIGR01003">
    <property type="entry name" value="PTS_HPr_family"/>
    <property type="match status" value="1"/>
</dbReference>
<dbReference type="SUPFAM" id="SSF52009">
    <property type="entry name" value="Phosphohistidine domain"/>
    <property type="match status" value="1"/>
</dbReference>
<evidence type="ECO:0000256" key="4">
    <source>
        <dbReference type="ARBA" id="ARBA00004496"/>
    </source>
</evidence>
<comment type="subcellular location">
    <subcellularLocation>
        <location evidence="4">Cytoplasm</location>
    </subcellularLocation>
</comment>
<dbReference type="PANTHER" id="PTHR46244:SF6">
    <property type="entry name" value="PHOSPHOENOLPYRUVATE-PROTEIN PHOSPHOTRANSFERASE"/>
    <property type="match status" value="1"/>
</dbReference>
<keyword evidence="8" id="KW-0813">Transport</keyword>
<dbReference type="InterPro" id="IPR001127">
    <property type="entry name" value="PTS_EIIA_1_perm"/>
</dbReference>
<dbReference type="InterPro" id="IPR002114">
    <property type="entry name" value="PTS_HPr_Ser_P_site"/>
</dbReference>
<evidence type="ECO:0000256" key="6">
    <source>
        <dbReference type="ARBA" id="ARBA00012232"/>
    </source>
</evidence>
<evidence type="ECO:0000259" key="17">
    <source>
        <dbReference type="PROSITE" id="PS51093"/>
    </source>
</evidence>
<evidence type="ECO:0000259" key="18">
    <source>
        <dbReference type="PROSITE" id="PS51350"/>
    </source>
</evidence>
<dbReference type="Gene3D" id="2.70.70.10">
    <property type="entry name" value="Glucose Permease (Domain IIA)"/>
    <property type="match status" value="1"/>
</dbReference>
<dbReference type="InterPro" id="IPR000121">
    <property type="entry name" value="PEP_util_C"/>
</dbReference>
<dbReference type="InterPro" id="IPR036637">
    <property type="entry name" value="Phosphohistidine_dom_sf"/>
</dbReference>
<comment type="function">
    <text evidence="3">General (non sugar-specific) component of the phosphoenolpyruvate-dependent sugar phosphotransferase system (sugar PTS). This major carbohydrate active-transport system catalyzes the phosphorylation of incoming sugar substrates concomitantly with their translocation across the cell membrane. The phosphoryl group from phosphoenolpyruvate (PEP) is transferred to the phosphoryl carrier protein HPr by enzyme I. Phospho-HPr then transfers it to the PTS EIIA domain.</text>
</comment>
<dbReference type="PROSITE" id="PS00742">
    <property type="entry name" value="PEP_ENZYMES_2"/>
    <property type="match status" value="1"/>
</dbReference>
<keyword evidence="16" id="KW-0175">Coiled coil</keyword>
<keyword evidence="9" id="KW-0963">Cytoplasm</keyword>
<dbReference type="AlphaFoldDB" id="A0AA97ALY3"/>
<dbReference type="PROSITE" id="PS00369">
    <property type="entry name" value="PTS_HPR_HIS"/>
    <property type="match status" value="1"/>
</dbReference>
<reference evidence="19" key="1">
    <citation type="submission" date="2020-05" db="EMBL/GenBank/DDBJ databases">
        <authorList>
            <person name="Zhu T."/>
            <person name="Keshari N."/>
            <person name="Lu X."/>
        </authorList>
    </citation>
    <scope>NUCLEOTIDE SEQUENCE</scope>
    <source>
        <strain evidence="19">NK1-12</strain>
    </source>
</reference>
<accession>A0AA97ALY3</accession>
<keyword evidence="12" id="KW-0598">Phosphotransferase system</keyword>
<feature type="coiled-coil region" evidence="16">
    <location>
        <begin position="324"/>
        <end position="358"/>
    </location>
</feature>
<keyword evidence="10" id="KW-0762">Sugar transport</keyword>
<dbReference type="Pfam" id="PF00381">
    <property type="entry name" value="PTS-HPr"/>
    <property type="match status" value="1"/>
</dbReference>
<keyword evidence="15" id="KW-0460">Magnesium</keyword>
<dbReference type="PRINTS" id="PR00107">
    <property type="entry name" value="PHOSPHOCPHPR"/>
</dbReference>
<dbReference type="PRINTS" id="PR01736">
    <property type="entry name" value="PHPHTRNFRASE"/>
</dbReference>
<dbReference type="Gene3D" id="3.20.20.60">
    <property type="entry name" value="Phosphoenolpyruvate-binding domains"/>
    <property type="match status" value="1"/>
</dbReference>
<dbReference type="Pfam" id="PF02896">
    <property type="entry name" value="PEP-utilizers_C"/>
    <property type="match status" value="1"/>
</dbReference>
<dbReference type="GO" id="GO:0016301">
    <property type="term" value="F:kinase activity"/>
    <property type="evidence" value="ECO:0007669"/>
    <property type="project" value="UniProtKB-KW"/>
</dbReference>
<dbReference type="InterPro" id="IPR011055">
    <property type="entry name" value="Dup_hybrid_motif"/>
</dbReference>
<dbReference type="InterPro" id="IPR000032">
    <property type="entry name" value="HPr-like"/>
</dbReference>
<dbReference type="InterPro" id="IPR023151">
    <property type="entry name" value="PEP_util_CS"/>
</dbReference>
<keyword evidence="13" id="KW-0479">Metal-binding</keyword>
<sequence>MTYTAPSAQTTAAGVSLLAPLSGRLVPIEKVPDPVFAEKMVGDGISIDPVSQSLLSPCDGEVVQLHPSCHAVTIKTAEGIEVLMHIGLDTVMLRGEGFDPKVKVGDRVRAGDPLIDFDADYVALHAKSLLTQIVISNSDQVAKFTPYSGNVTVGRDVILDLSLAGSDAVVTADSGVTVTSAPIIVPNPTGLHARPAAVLVNLAKKYKSNIRLKRGDKEVSARSVVGLMGLEVNHGDTVQLIADGSDADAAIAELSEALRSGLGEEGAKPLASPASVASLTAAAPPPRPRSDDPNLILGVAASPGVAVGYTYRLQHQDIRVTETAANPNQERRKLERAIEQAQAEIEALRAKVHGQADAGKAAIFAAHLELLEDPELTDTTTNLIDKGKSAAFAWKQAYTTQAEQLSQLKNELLAARANDLRDVGGRVLRILTGTSVEGVSYPDNCILLAEDLTPSDTATMERGKVLGFCTVGGGATSHVSILARAMDIPAIAGAEARITDLPDGTPVILDGSKGKLRLHPTLEEMERVRQKQARLKTRRQTELASAHLPAQTRDGHRIEVVANIANAEEAEKAVSLGGEGVGLLRSEFVFMERDSAPSEDEQTEIYSTIARILDGRPLIIRTLDVGGDKPLPYLPLPHEENPFLGVRGVRIGFDRPDILRTQLRAILRTSTHGNVKIMFPMIATLEDWRMAKTMLEEERQALGVAPIAAGIMVEVPSTAVSAEQFAKEVDFFSVGTNDLTQYTLAMDRGHPKLAPYVDGLNPAVLSLIGMAARAANANGKFCGICGGIGSDPQAIPILVGLGVTELSVSVPTIPSVKAQIREFSLNDCQRLAERALTLQSGAEVRDLMPMED</sequence>
<dbReference type="PROSITE" id="PS00589">
    <property type="entry name" value="PTS_HPR_SER"/>
    <property type="match status" value="1"/>
</dbReference>
<dbReference type="Gene3D" id="1.10.274.10">
    <property type="entry name" value="PtsI, HPr-binding domain"/>
    <property type="match status" value="1"/>
</dbReference>
<dbReference type="InterPro" id="IPR015813">
    <property type="entry name" value="Pyrv/PenolPyrv_kinase-like_dom"/>
</dbReference>
<dbReference type="Pfam" id="PF00358">
    <property type="entry name" value="PTS_EIIA_1"/>
    <property type="match status" value="1"/>
</dbReference>
<dbReference type="PROSITE" id="PS00371">
    <property type="entry name" value="PTS_EIIA_TYPE_1_HIS"/>
    <property type="match status" value="1"/>
</dbReference>
<evidence type="ECO:0000256" key="11">
    <source>
        <dbReference type="ARBA" id="ARBA00022679"/>
    </source>
</evidence>
<evidence type="ECO:0000256" key="13">
    <source>
        <dbReference type="ARBA" id="ARBA00022723"/>
    </source>
</evidence>
<proteinExistence type="inferred from homology"/>
<dbReference type="Pfam" id="PF05524">
    <property type="entry name" value="PEP-utilisers_N"/>
    <property type="match status" value="1"/>
</dbReference>
<keyword evidence="11 19" id="KW-0808">Transferase</keyword>
<evidence type="ECO:0000256" key="10">
    <source>
        <dbReference type="ARBA" id="ARBA00022597"/>
    </source>
</evidence>
<evidence type="ECO:0000256" key="7">
    <source>
        <dbReference type="ARBA" id="ARBA00020422"/>
    </source>
</evidence>
<evidence type="ECO:0000256" key="16">
    <source>
        <dbReference type="SAM" id="Coils"/>
    </source>
</evidence>
<evidence type="ECO:0000256" key="5">
    <source>
        <dbReference type="ARBA" id="ARBA00007837"/>
    </source>
</evidence>
<dbReference type="SUPFAM" id="SSF51261">
    <property type="entry name" value="Duplicated hybrid motif"/>
    <property type="match status" value="1"/>
</dbReference>
<dbReference type="Pfam" id="PF00391">
    <property type="entry name" value="PEP-utilizers"/>
    <property type="match status" value="1"/>
</dbReference>
<evidence type="ECO:0000256" key="9">
    <source>
        <dbReference type="ARBA" id="ARBA00022490"/>
    </source>
</evidence>
<dbReference type="GO" id="GO:0008965">
    <property type="term" value="F:phosphoenolpyruvate-protein phosphotransferase activity"/>
    <property type="evidence" value="ECO:0007669"/>
    <property type="project" value="UniProtKB-EC"/>
</dbReference>
<dbReference type="SUPFAM" id="SSF47831">
    <property type="entry name" value="Enzyme I of the PEP:sugar phosphotransferase system HPr-binding (sub)domain"/>
    <property type="match status" value="1"/>
</dbReference>
<dbReference type="PANTHER" id="PTHR46244">
    <property type="entry name" value="PHOSPHOENOLPYRUVATE-PROTEIN PHOSPHOTRANSFERASE"/>
    <property type="match status" value="1"/>
</dbReference>
<dbReference type="InterPro" id="IPR040442">
    <property type="entry name" value="Pyrv_kinase-like_dom_sf"/>
</dbReference>
<dbReference type="InterPro" id="IPR036618">
    <property type="entry name" value="PtsI_HPr-bd_sf"/>
</dbReference>
<dbReference type="GO" id="GO:0005737">
    <property type="term" value="C:cytoplasm"/>
    <property type="evidence" value="ECO:0007669"/>
    <property type="project" value="UniProtKB-SubCell"/>
</dbReference>
<gene>
    <name evidence="19" type="primary">ptsP</name>
    <name evidence="19" type="ORF">HJG54_21255</name>
</gene>
<comment type="catalytic activity">
    <reaction evidence="1">
        <text>L-histidyl-[protein] + phosphoenolpyruvate = N(pros)-phospho-L-histidyl-[protein] + pyruvate</text>
        <dbReference type="Rhea" id="RHEA:23880"/>
        <dbReference type="Rhea" id="RHEA-COMP:9745"/>
        <dbReference type="Rhea" id="RHEA-COMP:9746"/>
        <dbReference type="ChEBI" id="CHEBI:15361"/>
        <dbReference type="ChEBI" id="CHEBI:29979"/>
        <dbReference type="ChEBI" id="CHEBI:58702"/>
        <dbReference type="ChEBI" id="CHEBI:64837"/>
        <dbReference type="EC" id="2.7.3.9"/>
    </reaction>
</comment>
<keyword evidence="14" id="KW-0418">Kinase</keyword>
<dbReference type="InterPro" id="IPR035895">
    <property type="entry name" value="HPr-like_sf"/>
</dbReference>
<evidence type="ECO:0000256" key="2">
    <source>
        <dbReference type="ARBA" id="ARBA00001946"/>
    </source>
</evidence>
<dbReference type="GO" id="GO:0046872">
    <property type="term" value="F:metal ion binding"/>
    <property type="evidence" value="ECO:0007669"/>
    <property type="project" value="UniProtKB-KW"/>
</dbReference>
<dbReference type="InterPro" id="IPR050499">
    <property type="entry name" value="PEP-utilizing_PTS_enzyme"/>
</dbReference>
<dbReference type="EMBL" id="CP053586">
    <property type="protein sequence ID" value="WNZ25127.1"/>
    <property type="molecule type" value="Genomic_DNA"/>
</dbReference>
<dbReference type="PROSITE" id="PS51350">
    <property type="entry name" value="PTS_HPR_DOM"/>
    <property type="match status" value="1"/>
</dbReference>
<comment type="cofactor">
    <cofactor evidence="2">
        <name>Mg(2+)</name>
        <dbReference type="ChEBI" id="CHEBI:18420"/>
    </cofactor>
</comment>
<dbReference type="NCBIfam" id="TIGR01417">
    <property type="entry name" value="PTS_I_fam"/>
    <property type="match status" value="1"/>
</dbReference>
<dbReference type="GO" id="GO:0009401">
    <property type="term" value="P:phosphoenolpyruvate-dependent sugar phosphotransferase system"/>
    <property type="evidence" value="ECO:0007669"/>
    <property type="project" value="UniProtKB-KW"/>
</dbReference>
<feature type="domain" description="HPr" evidence="18">
    <location>
        <begin position="178"/>
        <end position="265"/>
    </location>
</feature>
<dbReference type="Gene3D" id="3.30.1340.10">
    <property type="entry name" value="HPr-like"/>
    <property type="match status" value="1"/>
</dbReference>
<dbReference type="Gene3D" id="3.50.30.10">
    <property type="entry name" value="Phosphohistidine domain"/>
    <property type="match status" value="1"/>
</dbReference>
<feature type="domain" description="PTS EIIA type-1" evidence="17">
    <location>
        <begin position="33"/>
        <end position="137"/>
    </location>
</feature>
<evidence type="ECO:0000256" key="15">
    <source>
        <dbReference type="ARBA" id="ARBA00022842"/>
    </source>
</evidence>
<dbReference type="NCBIfam" id="TIGR00830">
    <property type="entry name" value="PTBA"/>
    <property type="match status" value="1"/>
</dbReference>
<evidence type="ECO:0000256" key="3">
    <source>
        <dbReference type="ARBA" id="ARBA00003681"/>
    </source>
</evidence>
<evidence type="ECO:0000256" key="8">
    <source>
        <dbReference type="ARBA" id="ARBA00022448"/>
    </source>
</evidence>
<dbReference type="SUPFAM" id="SSF55594">
    <property type="entry name" value="HPr-like"/>
    <property type="match status" value="1"/>
</dbReference>
<evidence type="ECO:0000256" key="12">
    <source>
        <dbReference type="ARBA" id="ARBA00022683"/>
    </source>
</evidence>